<evidence type="ECO:0000313" key="3">
    <source>
        <dbReference type="Proteomes" id="UP001362999"/>
    </source>
</evidence>
<protein>
    <submittedName>
        <fullName evidence="2">Uncharacterized protein</fullName>
    </submittedName>
</protein>
<dbReference type="AlphaFoldDB" id="A0AAW0CCW6"/>
<keyword evidence="3" id="KW-1185">Reference proteome</keyword>
<comment type="caution">
    <text evidence="2">The sequence shown here is derived from an EMBL/GenBank/DDBJ whole genome shotgun (WGS) entry which is preliminary data.</text>
</comment>
<organism evidence="2 3">
    <name type="scientific">Favolaschia claudopus</name>
    <dbReference type="NCBI Taxonomy" id="2862362"/>
    <lineage>
        <taxon>Eukaryota</taxon>
        <taxon>Fungi</taxon>
        <taxon>Dikarya</taxon>
        <taxon>Basidiomycota</taxon>
        <taxon>Agaricomycotina</taxon>
        <taxon>Agaricomycetes</taxon>
        <taxon>Agaricomycetidae</taxon>
        <taxon>Agaricales</taxon>
        <taxon>Marasmiineae</taxon>
        <taxon>Mycenaceae</taxon>
        <taxon>Favolaschia</taxon>
    </lineage>
</organism>
<dbReference type="EMBL" id="JAWWNJ010000018">
    <property type="protein sequence ID" value="KAK7036820.1"/>
    <property type="molecule type" value="Genomic_DNA"/>
</dbReference>
<sequence length="183" mass="20605">MVEITPTDASLTYAPTDPRLRRKQPSMPQTWRNSLTLTTTTRWRRSDFQFAMRTITKLMAQVETDGYKKSGIFNFSENPKIGFKIRHIVVVRATLTLSHWKIGRDKRDTYTADIESLRVLVPASVAGSSSPRKRRVAPIAKKDPATSPSPKKKARPREAASNGCPRHPKFLGLSVMADGNVKR</sequence>
<gene>
    <name evidence="2" type="ORF">R3P38DRAFT_2770894</name>
</gene>
<dbReference type="Proteomes" id="UP001362999">
    <property type="component" value="Unassembled WGS sequence"/>
</dbReference>
<evidence type="ECO:0000256" key="1">
    <source>
        <dbReference type="SAM" id="MobiDB-lite"/>
    </source>
</evidence>
<feature type="region of interest" description="Disordered" evidence="1">
    <location>
        <begin position="1"/>
        <end position="28"/>
    </location>
</feature>
<accession>A0AAW0CCW6</accession>
<name>A0AAW0CCW6_9AGAR</name>
<proteinExistence type="predicted"/>
<evidence type="ECO:0000313" key="2">
    <source>
        <dbReference type="EMBL" id="KAK7036820.1"/>
    </source>
</evidence>
<reference evidence="2 3" key="1">
    <citation type="journal article" date="2024" name="J Genomics">
        <title>Draft genome sequencing and assembly of Favolaschia claudopus CIRM-BRFM 2984 isolated from oak limbs.</title>
        <authorList>
            <person name="Navarro D."/>
            <person name="Drula E."/>
            <person name="Chaduli D."/>
            <person name="Cazenave R."/>
            <person name="Ahrendt S."/>
            <person name="Wang J."/>
            <person name="Lipzen A."/>
            <person name="Daum C."/>
            <person name="Barry K."/>
            <person name="Grigoriev I.V."/>
            <person name="Favel A."/>
            <person name="Rosso M.N."/>
            <person name="Martin F."/>
        </authorList>
    </citation>
    <scope>NUCLEOTIDE SEQUENCE [LARGE SCALE GENOMIC DNA]</scope>
    <source>
        <strain evidence="2 3">CIRM-BRFM 2984</strain>
    </source>
</reference>
<feature type="region of interest" description="Disordered" evidence="1">
    <location>
        <begin position="125"/>
        <end position="183"/>
    </location>
</feature>